<dbReference type="AlphaFoldDB" id="A0A409V9N9"/>
<proteinExistence type="predicted"/>
<protein>
    <submittedName>
        <fullName evidence="1">Uncharacterized protein</fullName>
    </submittedName>
</protein>
<reference evidence="1 2" key="1">
    <citation type="journal article" date="2018" name="Evol. Lett.">
        <title>Horizontal gene cluster transfer increased hallucinogenic mushroom diversity.</title>
        <authorList>
            <person name="Reynolds H.T."/>
            <person name="Vijayakumar V."/>
            <person name="Gluck-Thaler E."/>
            <person name="Korotkin H.B."/>
            <person name="Matheny P.B."/>
            <person name="Slot J.C."/>
        </authorList>
    </citation>
    <scope>NUCLEOTIDE SEQUENCE [LARGE SCALE GENOMIC DNA]</scope>
    <source>
        <strain evidence="1 2">2629</strain>
    </source>
</reference>
<keyword evidence="2" id="KW-1185">Reference proteome</keyword>
<comment type="caution">
    <text evidence="1">The sequence shown here is derived from an EMBL/GenBank/DDBJ whole genome shotgun (WGS) entry which is preliminary data.</text>
</comment>
<dbReference type="Proteomes" id="UP000284842">
    <property type="component" value="Unassembled WGS sequence"/>
</dbReference>
<gene>
    <name evidence="1" type="ORF">CVT24_004996</name>
</gene>
<name>A0A409V9N9_9AGAR</name>
<organism evidence="1 2">
    <name type="scientific">Panaeolus cyanescens</name>
    <dbReference type="NCBI Taxonomy" id="181874"/>
    <lineage>
        <taxon>Eukaryota</taxon>
        <taxon>Fungi</taxon>
        <taxon>Dikarya</taxon>
        <taxon>Basidiomycota</taxon>
        <taxon>Agaricomycotina</taxon>
        <taxon>Agaricomycetes</taxon>
        <taxon>Agaricomycetidae</taxon>
        <taxon>Agaricales</taxon>
        <taxon>Agaricineae</taxon>
        <taxon>Galeropsidaceae</taxon>
        <taxon>Panaeolus</taxon>
    </lineage>
</organism>
<accession>A0A409V9N9</accession>
<evidence type="ECO:0000313" key="2">
    <source>
        <dbReference type="Proteomes" id="UP000284842"/>
    </source>
</evidence>
<sequence length="233" mass="24946">MFNNGGRRTKVKIDGATITQYEGTRVQTFSHTTNVISNSHNVQGINANIHKSTIHDPDAQLLRDANDIASYQATGQFPSTMAPALISTQAAEMVHRQYAVMHGAGVTSFTQMQFENDNVHPMDGPTEQVLDAIFDENFSDSDEEAEDADEVQIQGGPGIHISGASLNMATFNSNQGGMTPLFDGLIGSVGLIASANQGPYKPGQTTTVTTTMHSTNKFQIGSVTHTVSPSRGF</sequence>
<dbReference type="InParanoid" id="A0A409V9N9"/>
<evidence type="ECO:0000313" key="1">
    <source>
        <dbReference type="EMBL" id="PPQ63464.1"/>
    </source>
</evidence>
<dbReference type="EMBL" id="NHTK01006122">
    <property type="protein sequence ID" value="PPQ63464.1"/>
    <property type="molecule type" value="Genomic_DNA"/>
</dbReference>